<organism evidence="1 2">
    <name type="scientific">Candidatus Berkelbacteria bacterium CG03_land_8_20_14_0_80_40_36</name>
    <dbReference type="NCBI Taxonomy" id="1974509"/>
    <lineage>
        <taxon>Bacteria</taxon>
        <taxon>Candidatus Berkelbacteria</taxon>
    </lineage>
</organism>
<dbReference type="Gene3D" id="1.20.1440.60">
    <property type="entry name" value="23S rRNA-intervening sequence"/>
    <property type="match status" value="1"/>
</dbReference>
<dbReference type="NCBIfam" id="TIGR02436">
    <property type="entry name" value="four helix bundle protein"/>
    <property type="match status" value="1"/>
</dbReference>
<reference evidence="2" key="1">
    <citation type="submission" date="2017-09" db="EMBL/GenBank/DDBJ databases">
        <title>Depth-based differentiation of microbial function through sediment-hosted aquifers and enrichment of novel symbionts in the deep terrestrial subsurface.</title>
        <authorList>
            <person name="Probst A.J."/>
            <person name="Ladd B."/>
            <person name="Jarett J.K."/>
            <person name="Geller-Mcgrath D.E."/>
            <person name="Sieber C.M.K."/>
            <person name="Emerson J.B."/>
            <person name="Anantharaman K."/>
            <person name="Thomas B.C."/>
            <person name="Malmstrom R."/>
            <person name="Stieglmeier M."/>
            <person name="Klingl A."/>
            <person name="Woyke T."/>
            <person name="Ryan C.M."/>
            <person name="Banfield J.F."/>
        </authorList>
    </citation>
    <scope>NUCLEOTIDE SEQUENCE [LARGE SCALE GENOMIC DNA]</scope>
</reference>
<protein>
    <submittedName>
        <fullName evidence="1">Four helix bundle protein</fullName>
    </submittedName>
</protein>
<proteinExistence type="predicted"/>
<dbReference type="EMBL" id="PEUM01000079">
    <property type="protein sequence ID" value="PIV25218.1"/>
    <property type="molecule type" value="Genomic_DNA"/>
</dbReference>
<dbReference type="InterPro" id="IPR036583">
    <property type="entry name" value="23S_rRNA_IVS_sf"/>
</dbReference>
<sequence>MRLINFSRKAMSYKNLLSYQNSAIIYDFTVEFCSHYVRMGSRTRDQMEQAARSCKQNIVEGTSASRTSSKSELKLVGVARASLDELLEDYSDYLRQHNTPEWSKDSAQAKAVRALVYVTDKSYETYRPYMRTAEGACNAMICLINQTNYLLDKQINVLEANFIKNGGYTEKLFYNRLQERKKSWRRF</sequence>
<evidence type="ECO:0000313" key="2">
    <source>
        <dbReference type="Proteomes" id="UP000229966"/>
    </source>
</evidence>
<accession>A0A2M7CHY4</accession>
<gene>
    <name evidence="1" type="ORF">COS38_02785</name>
</gene>
<dbReference type="InterPro" id="IPR012657">
    <property type="entry name" value="23S_rRNA-intervening_sequence"/>
</dbReference>
<dbReference type="Proteomes" id="UP000229966">
    <property type="component" value="Unassembled WGS sequence"/>
</dbReference>
<dbReference type="AlphaFoldDB" id="A0A2M7CHY4"/>
<name>A0A2M7CHY4_9BACT</name>
<dbReference type="InterPro" id="IPR026354">
    <property type="entry name" value="4helix_suffix_dom"/>
</dbReference>
<dbReference type="SUPFAM" id="SSF158446">
    <property type="entry name" value="IVS-encoded protein-like"/>
    <property type="match status" value="1"/>
</dbReference>
<dbReference type="NCBIfam" id="TIGR04258">
    <property type="entry name" value="4helix_suffix"/>
    <property type="match status" value="1"/>
</dbReference>
<comment type="caution">
    <text evidence="1">The sequence shown here is derived from an EMBL/GenBank/DDBJ whole genome shotgun (WGS) entry which is preliminary data.</text>
</comment>
<evidence type="ECO:0000313" key="1">
    <source>
        <dbReference type="EMBL" id="PIV25218.1"/>
    </source>
</evidence>